<organism evidence="7 8">
    <name type="scientific">Neonectria magnoliae</name>
    <dbReference type="NCBI Taxonomy" id="2732573"/>
    <lineage>
        <taxon>Eukaryota</taxon>
        <taxon>Fungi</taxon>
        <taxon>Dikarya</taxon>
        <taxon>Ascomycota</taxon>
        <taxon>Pezizomycotina</taxon>
        <taxon>Sordariomycetes</taxon>
        <taxon>Hypocreomycetidae</taxon>
        <taxon>Hypocreales</taxon>
        <taxon>Nectriaceae</taxon>
        <taxon>Neonectria</taxon>
    </lineage>
</organism>
<keyword evidence="2" id="KW-0813">Transport</keyword>
<proteinExistence type="predicted"/>
<dbReference type="EMBL" id="JAZAVK010000086">
    <property type="protein sequence ID" value="KAK7425027.1"/>
    <property type="molecule type" value="Genomic_DNA"/>
</dbReference>
<reference evidence="7 8" key="1">
    <citation type="journal article" date="2025" name="Microbiol. Resour. Announc.">
        <title>Draft genome sequences for Neonectria magnoliae and Neonectria punicea, canker pathogens of Liriodendron tulipifera and Acer saccharum in West Virginia.</title>
        <authorList>
            <person name="Petronek H.M."/>
            <person name="Kasson M.T."/>
            <person name="Metheny A.M."/>
            <person name="Stauder C.M."/>
            <person name="Lovett B."/>
            <person name="Lynch S.C."/>
            <person name="Garnas J.R."/>
            <person name="Kasson L.R."/>
            <person name="Stajich J.E."/>
        </authorList>
    </citation>
    <scope>NUCLEOTIDE SEQUENCE [LARGE SCALE GENOMIC DNA]</scope>
    <source>
        <strain evidence="7 8">NRRL 64651</strain>
    </source>
</reference>
<protein>
    <submittedName>
        <fullName evidence="7">Uncharacterized protein</fullName>
    </submittedName>
</protein>
<dbReference type="PANTHER" id="PTHR43791:SF36">
    <property type="entry name" value="TRANSPORTER, PUTATIVE (AFU_ORTHOLOGUE AFUA_6G08340)-RELATED"/>
    <property type="match status" value="1"/>
</dbReference>
<feature type="transmembrane region" description="Helical" evidence="6">
    <location>
        <begin position="92"/>
        <end position="113"/>
    </location>
</feature>
<comment type="caution">
    <text evidence="7">The sequence shown here is derived from an EMBL/GenBank/DDBJ whole genome shotgun (WGS) entry which is preliminary data.</text>
</comment>
<evidence type="ECO:0000313" key="8">
    <source>
        <dbReference type="Proteomes" id="UP001498421"/>
    </source>
</evidence>
<evidence type="ECO:0000256" key="4">
    <source>
        <dbReference type="ARBA" id="ARBA00022989"/>
    </source>
</evidence>
<evidence type="ECO:0000313" key="7">
    <source>
        <dbReference type="EMBL" id="KAK7425027.1"/>
    </source>
</evidence>
<evidence type="ECO:0000256" key="5">
    <source>
        <dbReference type="ARBA" id="ARBA00023136"/>
    </source>
</evidence>
<sequence>MLNYLPMIGQAAQLVAEIVYSGASDYFRSRLPFLYLHSTINITSLAILIARPKSEQFYMAGWYLNYTGAVSMMLLCSWASEHLQDEPQVRTVLFASGTLFAYLLSAFIPIAAYPASEAPNWRIGAK</sequence>
<dbReference type="PANTHER" id="PTHR43791">
    <property type="entry name" value="PERMEASE-RELATED"/>
    <property type="match status" value="1"/>
</dbReference>
<gene>
    <name evidence="7" type="ORF">QQZ08_008303</name>
</gene>
<feature type="non-terminal residue" evidence="7">
    <location>
        <position position="126"/>
    </location>
</feature>
<evidence type="ECO:0000256" key="1">
    <source>
        <dbReference type="ARBA" id="ARBA00004141"/>
    </source>
</evidence>
<keyword evidence="8" id="KW-1185">Reference proteome</keyword>
<evidence type="ECO:0000256" key="3">
    <source>
        <dbReference type="ARBA" id="ARBA00022692"/>
    </source>
</evidence>
<feature type="transmembrane region" description="Helical" evidence="6">
    <location>
        <begin position="62"/>
        <end position="80"/>
    </location>
</feature>
<feature type="transmembrane region" description="Helical" evidence="6">
    <location>
        <begin position="33"/>
        <end position="50"/>
    </location>
</feature>
<name>A0ABR1HW23_9HYPO</name>
<keyword evidence="5 6" id="KW-0472">Membrane</keyword>
<comment type="subcellular location">
    <subcellularLocation>
        <location evidence="1">Membrane</location>
        <topology evidence="1">Multi-pass membrane protein</topology>
    </subcellularLocation>
</comment>
<dbReference type="Proteomes" id="UP001498421">
    <property type="component" value="Unassembled WGS sequence"/>
</dbReference>
<accession>A0ABR1HW23</accession>
<keyword evidence="3 6" id="KW-0812">Transmembrane</keyword>
<evidence type="ECO:0000256" key="6">
    <source>
        <dbReference type="SAM" id="Phobius"/>
    </source>
</evidence>
<evidence type="ECO:0000256" key="2">
    <source>
        <dbReference type="ARBA" id="ARBA00022448"/>
    </source>
</evidence>
<keyword evidence="4 6" id="KW-1133">Transmembrane helix</keyword>